<dbReference type="PANTHER" id="PTHR43180:SF66">
    <property type="entry name" value="SHORT-CHAIN DEHYDROGENASE_REDUCTASE FAMILY PROTEIN"/>
    <property type="match status" value="1"/>
</dbReference>
<feature type="domain" description="Ketoreductase" evidence="4">
    <location>
        <begin position="8"/>
        <end position="191"/>
    </location>
</feature>
<dbReference type="SMART" id="SM00822">
    <property type="entry name" value="PKS_KR"/>
    <property type="match status" value="1"/>
</dbReference>
<dbReference type="CDD" id="cd05233">
    <property type="entry name" value="SDR_c"/>
    <property type="match status" value="1"/>
</dbReference>
<evidence type="ECO:0000256" key="1">
    <source>
        <dbReference type="ARBA" id="ARBA00006484"/>
    </source>
</evidence>
<dbReference type="PRINTS" id="PR00081">
    <property type="entry name" value="GDHRDH"/>
</dbReference>
<keyword evidence="6" id="KW-1185">Reference proteome</keyword>
<dbReference type="STRING" id="364197.SAMN05216296_1455"/>
<organism evidence="5 6">
    <name type="scientific">Pseudomonas pohangensis</name>
    <dbReference type="NCBI Taxonomy" id="364197"/>
    <lineage>
        <taxon>Bacteria</taxon>
        <taxon>Pseudomonadati</taxon>
        <taxon>Pseudomonadota</taxon>
        <taxon>Gammaproteobacteria</taxon>
        <taxon>Pseudomonadales</taxon>
        <taxon>Pseudomonadaceae</taxon>
        <taxon>Pseudomonas</taxon>
    </lineage>
</organism>
<dbReference type="InterPro" id="IPR036291">
    <property type="entry name" value="NAD(P)-bd_dom_sf"/>
</dbReference>
<name>A0A1H2FB41_9PSED</name>
<gene>
    <name evidence="5" type="ORF">SAMN05216296_1455</name>
</gene>
<dbReference type="PANTHER" id="PTHR43180">
    <property type="entry name" value="3-OXOACYL-(ACYL-CARRIER-PROTEIN) REDUCTASE (AFU_ORTHOLOGUE AFUA_6G11210)"/>
    <property type="match status" value="1"/>
</dbReference>
<dbReference type="EMBL" id="LT629785">
    <property type="protein sequence ID" value="SDU04515.1"/>
    <property type="molecule type" value="Genomic_DNA"/>
</dbReference>
<dbReference type="Proteomes" id="UP000243232">
    <property type="component" value="Chromosome I"/>
</dbReference>
<protein>
    <submittedName>
        <fullName evidence="5">NADP-dependent 3-hydroxy acid dehydrogenase YdfG</fullName>
    </submittedName>
</protein>
<reference evidence="6" key="1">
    <citation type="submission" date="2016-10" db="EMBL/GenBank/DDBJ databases">
        <authorList>
            <person name="Varghese N."/>
            <person name="Submissions S."/>
        </authorList>
    </citation>
    <scope>NUCLEOTIDE SEQUENCE [LARGE SCALE GENOMIC DNA]</scope>
    <source>
        <strain evidence="6">DSM 17875</strain>
    </source>
</reference>
<proteinExistence type="inferred from homology"/>
<keyword evidence="2" id="KW-0560">Oxidoreductase</keyword>
<dbReference type="SUPFAM" id="SSF51735">
    <property type="entry name" value="NAD(P)-binding Rossmann-fold domains"/>
    <property type="match status" value="1"/>
</dbReference>
<evidence type="ECO:0000313" key="6">
    <source>
        <dbReference type="Proteomes" id="UP000243232"/>
    </source>
</evidence>
<dbReference type="PRINTS" id="PR00080">
    <property type="entry name" value="SDRFAMILY"/>
</dbReference>
<dbReference type="Gene3D" id="3.40.50.720">
    <property type="entry name" value="NAD(P)-binding Rossmann-like Domain"/>
    <property type="match status" value="1"/>
</dbReference>
<evidence type="ECO:0000313" key="5">
    <source>
        <dbReference type="EMBL" id="SDU04515.1"/>
    </source>
</evidence>
<dbReference type="InterPro" id="IPR002347">
    <property type="entry name" value="SDR_fam"/>
</dbReference>
<dbReference type="AlphaFoldDB" id="A0A1H2FB41"/>
<accession>A0A1H2FB41</accession>
<evidence type="ECO:0000256" key="3">
    <source>
        <dbReference type="RuleBase" id="RU000363"/>
    </source>
</evidence>
<dbReference type="InterPro" id="IPR057326">
    <property type="entry name" value="KR_dom"/>
</dbReference>
<dbReference type="RefSeq" id="WP_090193785.1">
    <property type="nucleotide sequence ID" value="NZ_LT629785.1"/>
</dbReference>
<sequence length="285" mass="31052">MAYDLIGKVVLITGAAGGIGAATARELYGLGALLVLTDMQQEAVDQLAQEFDAERVLPLALDVTDVEASKRVVQRAVERFGRLDVAFANAGISWHSNPKTLRICPSDEFRRIVEVDLFGVWNTIQAALPEVIRNQGQILVTSSIYAFLNGLVNAPYAVSKAAVEALTRALLVELGGTGATSSVVYPAWTDTAIVKMAFGGNDLATRMNETVMPSFMRQPIQPQQVARAIVQGMRSRRARIVVPGRWVPFALLRGLLNPLIDSYLQRHKALQKLLRELESGQDGGR</sequence>
<dbReference type="Pfam" id="PF00106">
    <property type="entry name" value="adh_short"/>
    <property type="match status" value="1"/>
</dbReference>
<evidence type="ECO:0000256" key="2">
    <source>
        <dbReference type="ARBA" id="ARBA00023002"/>
    </source>
</evidence>
<dbReference type="GO" id="GO:0016491">
    <property type="term" value="F:oxidoreductase activity"/>
    <property type="evidence" value="ECO:0007669"/>
    <property type="project" value="UniProtKB-KW"/>
</dbReference>
<dbReference type="OrthoDB" id="335726at2"/>
<comment type="similarity">
    <text evidence="1 3">Belongs to the short-chain dehydrogenases/reductases (SDR) family.</text>
</comment>
<evidence type="ECO:0000259" key="4">
    <source>
        <dbReference type="SMART" id="SM00822"/>
    </source>
</evidence>